<dbReference type="InterPro" id="IPR000573">
    <property type="entry name" value="AconitaseA/IPMdHydase_ssu_swvl"/>
</dbReference>
<evidence type="ECO:0000256" key="4">
    <source>
        <dbReference type="ARBA" id="ARBA00009845"/>
    </source>
</evidence>
<dbReference type="RefSeq" id="WP_092684224.1">
    <property type="nucleotide sequence ID" value="NZ_FNMZ01000008.1"/>
</dbReference>
<dbReference type="PANTHER" id="PTHR43345:SF5">
    <property type="entry name" value="3-ISOPROPYLMALATE DEHYDRATASE SMALL SUBUNIT"/>
    <property type="match status" value="1"/>
</dbReference>
<organism evidence="12 13">
    <name type="scientific">Albimonas donghaensis</name>
    <dbReference type="NCBI Taxonomy" id="356660"/>
    <lineage>
        <taxon>Bacteria</taxon>
        <taxon>Pseudomonadati</taxon>
        <taxon>Pseudomonadota</taxon>
        <taxon>Alphaproteobacteria</taxon>
        <taxon>Rhodobacterales</taxon>
        <taxon>Paracoccaceae</taxon>
        <taxon>Albimonas</taxon>
    </lineage>
</organism>
<keyword evidence="8" id="KW-0028">Amino-acid biosynthesis</keyword>
<evidence type="ECO:0000256" key="7">
    <source>
        <dbReference type="ARBA" id="ARBA00022430"/>
    </source>
</evidence>
<dbReference type="GO" id="GO:0009316">
    <property type="term" value="C:3-isopropylmalate dehydratase complex"/>
    <property type="evidence" value="ECO:0007669"/>
    <property type="project" value="InterPro"/>
</dbReference>
<comment type="function">
    <text evidence="2">Catalyzes the isomerization between 2-isopropylmalate and 3-isopropylmalate, via the formation of 2-isopropylmaleate.</text>
</comment>
<dbReference type="UniPathway" id="UPA00048">
    <property type="reaction ID" value="UER00071"/>
</dbReference>
<dbReference type="NCBIfam" id="TIGR00171">
    <property type="entry name" value="leuD"/>
    <property type="match status" value="1"/>
</dbReference>
<evidence type="ECO:0000256" key="2">
    <source>
        <dbReference type="ARBA" id="ARBA00002695"/>
    </source>
</evidence>
<dbReference type="InterPro" id="IPR015928">
    <property type="entry name" value="Aconitase/3IPM_dehydase_swvl"/>
</dbReference>
<dbReference type="InterPro" id="IPR004431">
    <property type="entry name" value="3-IsopropMal_deHydase_ssu"/>
</dbReference>
<evidence type="ECO:0000256" key="3">
    <source>
        <dbReference type="ARBA" id="ARBA00004729"/>
    </source>
</evidence>
<proteinExistence type="inferred from homology"/>
<protein>
    <recommendedName>
        <fullName evidence="6">3-isopropylmalate dehydratase</fullName>
        <ecNumber evidence="6">4.2.1.33</ecNumber>
    </recommendedName>
</protein>
<dbReference type="GO" id="GO:0003861">
    <property type="term" value="F:3-isopropylmalate dehydratase activity"/>
    <property type="evidence" value="ECO:0007669"/>
    <property type="project" value="UniProtKB-EC"/>
</dbReference>
<dbReference type="AlphaFoldDB" id="A0A1H3DQC7"/>
<dbReference type="STRING" id="356660.SAMN05444336_108106"/>
<evidence type="ECO:0000256" key="1">
    <source>
        <dbReference type="ARBA" id="ARBA00000491"/>
    </source>
</evidence>
<comment type="catalytic activity">
    <reaction evidence="1">
        <text>(2R,3S)-3-isopropylmalate = (2S)-2-isopropylmalate</text>
        <dbReference type="Rhea" id="RHEA:32287"/>
        <dbReference type="ChEBI" id="CHEBI:1178"/>
        <dbReference type="ChEBI" id="CHEBI:35121"/>
        <dbReference type="EC" id="4.2.1.33"/>
    </reaction>
</comment>
<sequence>MDAFTTLRAPAMPINAANVDTDQIIPARYLARGREAQREACFHDLRFDRDGTLRPDFPMNRPVYADARILVAGRNFGCGSSRESAVTTLVDNGFRAFVAPSFGDIFLNNCFQNGALPVRLPTERVEALLAALEASPGAELSVDLPSQTVTGPDGVEDGFEIDGFRKDCLLRGVDVIDLTLSHAAQIAAFEARQSQEVGWLDRLPTA</sequence>
<evidence type="ECO:0000256" key="10">
    <source>
        <dbReference type="ARBA" id="ARBA00023304"/>
    </source>
</evidence>
<dbReference type="SUPFAM" id="SSF52016">
    <property type="entry name" value="LeuD/IlvD-like"/>
    <property type="match status" value="1"/>
</dbReference>
<dbReference type="EMBL" id="FNMZ01000008">
    <property type="protein sequence ID" value="SDX68732.1"/>
    <property type="molecule type" value="Genomic_DNA"/>
</dbReference>
<keyword evidence="7" id="KW-0432">Leucine biosynthesis</keyword>
<dbReference type="Proteomes" id="UP000199118">
    <property type="component" value="Unassembled WGS sequence"/>
</dbReference>
<dbReference type="Pfam" id="PF00694">
    <property type="entry name" value="Aconitase_C"/>
    <property type="match status" value="1"/>
</dbReference>
<keyword evidence="9" id="KW-0456">Lyase</keyword>
<evidence type="ECO:0000256" key="5">
    <source>
        <dbReference type="ARBA" id="ARBA00011271"/>
    </source>
</evidence>
<feature type="domain" description="Aconitase A/isopropylmalate dehydratase small subunit swivel" evidence="11">
    <location>
        <begin position="1"/>
        <end position="122"/>
    </location>
</feature>
<keyword evidence="10" id="KW-0100">Branched-chain amino acid biosynthesis</keyword>
<evidence type="ECO:0000313" key="13">
    <source>
        <dbReference type="Proteomes" id="UP000199118"/>
    </source>
</evidence>
<reference evidence="12 13" key="1">
    <citation type="submission" date="2016-10" db="EMBL/GenBank/DDBJ databases">
        <authorList>
            <person name="de Groot N.N."/>
        </authorList>
    </citation>
    <scope>NUCLEOTIDE SEQUENCE [LARGE SCALE GENOMIC DNA]</scope>
    <source>
        <strain evidence="12 13">DSM 17890</strain>
    </source>
</reference>
<dbReference type="OrthoDB" id="9777465at2"/>
<dbReference type="InterPro" id="IPR033940">
    <property type="entry name" value="IPMI_Swivel"/>
</dbReference>
<dbReference type="PANTHER" id="PTHR43345">
    <property type="entry name" value="3-ISOPROPYLMALATE DEHYDRATASE SMALL SUBUNIT 2-RELATED-RELATED"/>
    <property type="match status" value="1"/>
</dbReference>
<evidence type="ECO:0000256" key="8">
    <source>
        <dbReference type="ARBA" id="ARBA00022605"/>
    </source>
</evidence>
<accession>A0A1H3DQC7</accession>
<comment type="subunit">
    <text evidence="5">Heterodimer of LeuC and LeuD.</text>
</comment>
<evidence type="ECO:0000313" key="12">
    <source>
        <dbReference type="EMBL" id="SDX68732.1"/>
    </source>
</evidence>
<keyword evidence="13" id="KW-1185">Reference proteome</keyword>
<dbReference type="InterPro" id="IPR050075">
    <property type="entry name" value="LeuD"/>
</dbReference>
<dbReference type="GO" id="GO:0009098">
    <property type="term" value="P:L-leucine biosynthetic process"/>
    <property type="evidence" value="ECO:0007669"/>
    <property type="project" value="UniProtKB-UniPathway"/>
</dbReference>
<name>A0A1H3DQC7_9RHOB</name>
<comment type="pathway">
    <text evidence="3">Amino-acid biosynthesis; L-leucine biosynthesis; L-leucine from 3-methyl-2-oxobutanoate: step 2/4.</text>
</comment>
<evidence type="ECO:0000256" key="9">
    <source>
        <dbReference type="ARBA" id="ARBA00023239"/>
    </source>
</evidence>
<dbReference type="CDD" id="cd01577">
    <property type="entry name" value="IPMI_Swivel"/>
    <property type="match status" value="1"/>
</dbReference>
<dbReference type="NCBIfam" id="NF002458">
    <property type="entry name" value="PRK01641.1"/>
    <property type="match status" value="1"/>
</dbReference>
<evidence type="ECO:0000256" key="6">
    <source>
        <dbReference type="ARBA" id="ARBA00011998"/>
    </source>
</evidence>
<evidence type="ECO:0000259" key="11">
    <source>
        <dbReference type="Pfam" id="PF00694"/>
    </source>
</evidence>
<dbReference type="EC" id="4.2.1.33" evidence="6"/>
<gene>
    <name evidence="12" type="ORF">SAMN05444336_108106</name>
</gene>
<comment type="similarity">
    <text evidence="4">Belongs to the LeuD family. LeuD type 1 subfamily.</text>
</comment>
<dbReference type="Gene3D" id="3.20.19.10">
    <property type="entry name" value="Aconitase, domain 4"/>
    <property type="match status" value="1"/>
</dbReference>